<dbReference type="PANTHER" id="PTHR30266">
    <property type="entry name" value="MECHANOSENSITIVE CHANNEL MSCL"/>
    <property type="match status" value="1"/>
</dbReference>
<dbReference type="PANTHER" id="PTHR30266:SF2">
    <property type="entry name" value="LARGE-CONDUCTANCE MECHANOSENSITIVE CHANNEL"/>
    <property type="match status" value="1"/>
</dbReference>
<feature type="compositionally biased region" description="Basic and acidic residues" evidence="10">
    <location>
        <begin position="140"/>
        <end position="153"/>
    </location>
</feature>
<dbReference type="NCBIfam" id="TIGR00220">
    <property type="entry name" value="mscL"/>
    <property type="match status" value="1"/>
</dbReference>
<dbReference type="EMBL" id="BAAAQB010000029">
    <property type="protein sequence ID" value="GAA2135021.1"/>
    <property type="molecule type" value="Genomic_DNA"/>
</dbReference>
<evidence type="ECO:0000256" key="8">
    <source>
        <dbReference type="ARBA" id="ARBA00023303"/>
    </source>
</evidence>
<sequence>MLKGFKDFILRGNVIELSIAVVVGTAFTALVGAFTANIVNPIIAAAGGVETQGLGFHIWPGNDKTFVNIGAVVTAFLTFLITAAVVYFIFVAPMNRINRMVKYRLSAAEPEEEPIPADTALLAEIRDLLARLAGPEPDGGSDRNVEGSKDPNGDRNLAGTVDEDSPRHVASR</sequence>
<dbReference type="RefSeq" id="WP_344364791.1">
    <property type="nucleotide sequence ID" value="NZ_BAAAQB010000029.1"/>
</dbReference>
<evidence type="ECO:0000256" key="4">
    <source>
        <dbReference type="ARBA" id="ARBA00022692"/>
    </source>
</evidence>
<dbReference type="SUPFAM" id="SSF81330">
    <property type="entry name" value="Gated mechanosensitive channel"/>
    <property type="match status" value="1"/>
</dbReference>
<dbReference type="HAMAP" id="MF_00115">
    <property type="entry name" value="MscL"/>
    <property type="match status" value="1"/>
</dbReference>
<keyword evidence="7 9" id="KW-0472">Membrane</keyword>
<name>A0ABN2Z0U3_9MICC</name>
<dbReference type="Pfam" id="PF01741">
    <property type="entry name" value="MscL"/>
    <property type="match status" value="1"/>
</dbReference>
<evidence type="ECO:0000313" key="11">
    <source>
        <dbReference type="EMBL" id="GAA2135021.1"/>
    </source>
</evidence>
<evidence type="ECO:0000256" key="7">
    <source>
        <dbReference type="ARBA" id="ARBA00023136"/>
    </source>
</evidence>
<comment type="function">
    <text evidence="9">Channel that opens in response to stretch forces in the membrane lipid bilayer. May participate in the regulation of osmotic pressure changes within the cell.</text>
</comment>
<evidence type="ECO:0000256" key="3">
    <source>
        <dbReference type="ARBA" id="ARBA00022475"/>
    </source>
</evidence>
<keyword evidence="6 9" id="KW-0406">Ion transport</keyword>
<keyword evidence="12" id="KW-1185">Reference proteome</keyword>
<comment type="subunit">
    <text evidence="9">Homopentamer.</text>
</comment>
<keyword evidence="4 9" id="KW-0812">Transmembrane</keyword>
<feature type="transmembrane region" description="Helical" evidence="9">
    <location>
        <begin position="66"/>
        <end position="90"/>
    </location>
</feature>
<feature type="region of interest" description="Disordered" evidence="10">
    <location>
        <begin position="132"/>
        <end position="172"/>
    </location>
</feature>
<dbReference type="Proteomes" id="UP001500102">
    <property type="component" value="Unassembled WGS sequence"/>
</dbReference>
<protein>
    <recommendedName>
        <fullName evidence="9">Large-conductance mechanosensitive channel</fullName>
    </recommendedName>
</protein>
<evidence type="ECO:0000256" key="2">
    <source>
        <dbReference type="ARBA" id="ARBA00022448"/>
    </source>
</evidence>
<keyword evidence="5 9" id="KW-1133">Transmembrane helix</keyword>
<organism evidence="11 12">
    <name type="scientific">Arthrobacter humicola</name>
    <dbReference type="NCBI Taxonomy" id="409291"/>
    <lineage>
        <taxon>Bacteria</taxon>
        <taxon>Bacillati</taxon>
        <taxon>Actinomycetota</taxon>
        <taxon>Actinomycetes</taxon>
        <taxon>Micrococcales</taxon>
        <taxon>Micrococcaceae</taxon>
        <taxon>Arthrobacter</taxon>
    </lineage>
</organism>
<reference evidence="11 12" key="1">
    <citation type="journal article" date="2019" name="Int. J. Syst. Evol. Microbiol.">
        <title>The Global Catalogue of Microorganisms (GCM) 10K type strain sequencing project: providing services to taxonomists for standard genome sequencing and annotation.</title>
        <authorList>
            <consortium name="The Broad Institute Genomics Platform"/>
            <consortium name="The Broad Institute Genome Sequencing Center for Infectious Disease"/>
            <person name="Wu L."/>
            <person name="Ma J."/>
        </authorList>
    </citation>
    <scope>NUCLEOTIDE SEQUENCE [LARGE SCALE GENOMIC DNA]</scope>
    <source>
        <strain evidence="11 12">JCM 15921</strain>
    </source>
</reference>
<keyword evidence="2 9" id="KW-0813">Transport</keyword>
<comment type="similarity">
    <text evidence="9">Belongs to the MscL family.</text>
</comment>
<dbReference type="PRINTS" id="PR01264">
    <property type="entry name" value="MECHCHANNEL"/>
</dbReference>
<accession>A0ABN2Z0U3</accession>
<comment type="subcellular location">
    <subcellularLocation>
        <location evidence="9">Cell membrane</location>
        <topology evidence="9">Multi-pass membrane protein</topology>
    </subcellularLocation>
    <subcellularLocation>
        <location evidence="1">Membrane</location>
        <topology evidence="1">Multi-pass membrane protein</topology>
    </subcellularLocation>
</comment>
<evidence type="ECO:0000313" key="12">
    <source>
        <dbReference type="Proteomes" id="UP001500102"/>
    </source>
</evidence>
<comment type="caution">
    <text evidence="11">The sequence shown here is derived from an EMBL/GenBank/DDBJ whole genome shotgun (WGS) entry which is preliminary data.</text>
</comment>
<keyword evidence="8 9" id="KW-0407">Ion channel</keyword>
<evidence type="ECO:0000256" key="10">
    <source>
        <dbReference type="SAM" id="MobiDB-lite"/>
    </source>
</evidence>
<dbReference type="InterPro" id="IPR001185">
    <property type="entry name" value="MS_channel"/>
</dbReference>
<feature type="transmembrane region" description="Helical" evidence="9">
    <location>
        <begin position="21"/>
        <end position="46"/>
    </location>
</feature>
<evidence type="ECO:0000256" key="6">
    <source>
        <dbReference type="ARBA" id="ARBA00023065"/>
    </source>
</evidence>
<evidence type="ECO:0000256" key="1">
    <source>
        <dbReference type="ARBA" id="ARBA00004141"/>
    </source>
</evidence>
<dbReference type="Gene3D" id="1.10.1200.120">
    <property type="entry name" value="Large-conductance mechanosensitive channel, MscL, domain 1"/>
    <property type="match status" value="1"/>
</dbReference>
<keyword evidence="3 9" id="KW-1003">Cell membrane</keyword>
<proteinExistence type="inferred from homology"/>
<dbReference type="InterPro" id="IPR037673">
    <property type="entry name" value="MSC/AndL"/>
</dbReference>
<evidence type="ECO:0000256" key="9">
    <source>
        <dbReference type="HAMAP-Rule" id="MF_00115"/>
    </source>
</evidence>
<gene>
    <name evidence="9 11" type="primary">mscL</name>
    <name evidence="11" type="ORF">GCM10009825_19080</name>
</gene>
<evidence type="ECO:0000256" key="5">
    <source>
        <dbReference type="ARBA" id="ARBA00022989"/>
    </source>
</evidence>
<dbReference type="InterPro" id="IPR036019">
    <property type="entry name" value="MscL_channel"/>
</dbReference>